<dbReference type="SUPFAM" id="SSF55729">
    <property type="entry name" value="Acyl-CoA N-acyltransferases (Nat)"/>
    <property type="match status" value="1"/>
</dbReference>
<dbReference type="PROSITE" id="PS51186">
    <property type="entry name" value="GNAT"/>
    <property type="match status" value="1"/>
</dbReference>
<organism evidence="3 6">
    <name type="scientific">Adineta steineri</name>
    <dbReference type="NCBI Taxonomy" id="433720"/>
    <lineage>
        <taxon>Eukaryota</taxon>
        <taxon>Metazoa</taxon>
        <taxon>Spiralia</taxon>
        <taxon>Gnathifera</taxon>
        <taxon>Rotifera</taxon>
        <taxon>Eurotatoria</taxon>
        <taxon>Bdelloidea</taxon>
        <taxon>Adinetida</taxon>
        <taxon>Adinetidae</taxon>
        <taxon>Adineta</taxon>
    </lineage>
</organism>
<dbReference type="GO" id="GO:0016747">
    <property type="term" value="F:acyltransferase activity, transferring groups other than amino-acyl groups"/>
    <property type="evidence" value="ECO:0007669"/>
    <property type="project" value="InterPro"/>
</dbReference>
<sequence length="278" mass="32882">MKSTLELVENVERRKWYKNQYIWIIIAITLLVLIIIILTTIFLLKNKLEKNNPIHIHYTRVNTKVYSGGYELYQLNVLPQRNPAQQYKLFGDFLRVSLFNKSNYEQFLPSCPIIFALSSVDHPEEWRAMLFGTMKYPSPNMPYPYICFLSVLRDHRQYRLGSILLNRFINEMFKSTTPPVTHIQLHTNWENCRAQKLYNRCGFQCNQFTANGYSKPYESQYTFGHMIRMELDMHNIRNRSEVCLSSDAVQISPQDMTNYETLCQQNIPNGTNRTCSKF</sequence>
<dbReference type="Proteomes" id="UP000663881">
    <property type="component" value="Unassembled WGS sequence"/>
</dbReference>
<dbReference type="InterPro" id="IPR016181">
    <property type="entry name" value="Acyl_CoA_acyltransferase"/>
</dbReference>
<keyword evidence="1" id="KW-0472">Membrane</keyword>
<evidence type="ECO:0000259" key="2">
    <source>
        <dbReference type="PROSITE" id="PS51186"/>
    </source>
</evidence>
<evidence type="ECO:0000256" key="1">
    <source>
        <dbReference type="SAM" id="Phobius"/>
    </source>
</evidence>
<feature type="transmembrane region" description="Helical" evidence="1">
    <location>
        <begin position="21"/>
        <end position="44"/>
    </location>
</feature>
<name>A0A813SUQ7_9BILA</name>
<dbReference type="EMBL" id="CAJNON010000022">
    <property type="protein sequence ID" value="CAF0800168.1"/>
    <property type="molecule type" value="Genomic_DNA"/>
</dbReference>
<dbReference type="AlphaFoldDB" id="A0A813SUQ7"/>
<gene>
    <name evidence="4" type="ORF">IZO911_LOCUS17742</name>
    <name evidence="5" type="ORF">OKA104_LOCUS9329</name>
    <name evidence="3" type="ORF">VCS650_LOCUS3970</name>
</gene>
<reference evidence="3" key="1">
    <citation type="submission" date="2021-02" db="EMBL/GenBank/DDBJ databases">
        <authorList>
            <person name="Nowell W R."/>
        </authorList>
    </citation>
    <scope>NUCLEOTIDE SEQUENCE</scope>
</reference>
<feature type="domain" description="N-acetyltransferase" evidence="2">
    <location>
        <begin position="73"/>
        <end position="234"/>
    </location>
</feature>
<dbReference type="OrthoDB" id="9992347at2759"/>
<dbReference type="EMBL" id="CAJOAY010000393">
    <property type="protein sequence ID" value="CAF3653341.1"/>
    <property type="molecule type" value="Genomic_DNA"/>
</dbReference>
<evidence type="ECO:0000313" key="5">
    <source>
        <dbReference type="EMBL" id="CAF3653341.1"/>
    </source>
</evidence>
<comment type="caution">
    <text evidence="3">The sequence shown here is derived from an EMBL/GenBank/DDBJ whole genome shotgun (WGS) entry which is preliminary data.</text>
</comment>
<keyword evidence="1" id="KW-1133">Transmembrane helix</keyword>
<accession>A0A813SUQ7</accession>
<keyword evidence="1" id="KW-0812">Transmembrane</keyword>
<evidence type="ECO:0000313" key="3">
    <source>
        <dbReference type="EMBL" id="CAF0800168.1"/>
    </source>
</evidence>
<evidence type="ECO:0000313" key="4">
    <source>
        <dbReference type="EMBL" id="CAF1002921.1"/>
    </source>
</evidence>
<dbReference type="Proteomes" id="UP000663860">
    <property type="component" value="Unassembled WGS sequence"/>
</dbReference>
<proteinExistence type="predicted"/>
<dbReference type="Proteomes" id="UP000663891">
    <property type="component" value="Unassembled WGS sequence"/>
</dbReference>
<dbReference type="EMBL" id="CAJNOE010000167">
    <property type="protein sequence ID" value="CAF1002921.1"/>
    <property type="molecule type" value="Genomic_DNA"/>
</dbReference>
<dbReference type="Pfam" id="PF00583">
    <property type="entry name" value="Acetyltransf_1"/>
    <property type="match status" value="1"/>
</dbReference>
<evidence type="ECO:0000313" key="6">
    <source>
        <dbReference type="Proteomes" id="UP000663891"/>
    </source>
</evidence>
<dbReference type="Gene3D" id="3.40.630.30">
    <property type="match status" value="1"/>
</dbReference>
<protein>
    <recommendedName>
        <fullName evidence="2">N-acetyltransferase domain-containing protein</fullName>
    </recommendedName>
</protein>
<dbReference type="InterPro" id="IPR000182">
    <property type="entry name" value="GNAT_dom"/>
</dbReference>